<dbReference type="PANTHER" id="PTHR33710">
    <property type="entry name" value="BNAC02G09200D PROTEIN"/>
    <property type="match status" value="1"/>
</dbReference>
<evidence type="ECO:0000256" key="1">
    <source>
        <dbReference type="SAM" id="MobiDB-lite"/>
    </source>
</evidence>
<evidence type="ECO:0000313" key="2">
    <source>
        <dbReference type="EMBL" id="CAI9090064.1"/>
    </source>
</evidence>
<protein>
    <submittedName>
        <fullName evidence="2">OLC1v1024754C1</fullName>
    </submittedName>
</protein>
<sequence length="448" mass="51456">MLTGHENKPQSANHAWKTKETEETVKGKENNQHKDGSTSGLTETEKKGIPTDIGDSSPLIPQDKRLLSKERLSAILETNSQEENLKNTWEDDDIANYNENTERQLVDYKKATILIPPLNLSSRFDNLVDLSEDQPPSIEEEQEKVNDGIIDEIASDSETELAYEDSGIEIPVISQQDVTRDDGDIGNQESDMEDVRLVVSNGEDQKKKRGRPRGSTKIARAKVMLQEPMQPISKLEELRNKLHFTSVVSSISGKIWVLPSKDWNNDGVPWVVGGDYNVIRNLEEYEGSSQQDMGALDEFNDLINDGNLLELPPDGNLHTWKGMRQNGRVLKRLDRLLFTQEWLTLFPVALIHHLNRSTSDHAPLLLQYKAEMEAKPRLFRFQKMWLQRNNFLEVVKENWEQPIDHHGMLAFSLKLRRLKARLKEWNKVEFGDVFQNLKEAEEDVRIKE</sequence>
<feature type="region of interest" description="Disordered" evidence="1">
    <location>
        <begin position="1"/>
        <end position="61"/>
    </location>
</feature>
<dbReference type="Proteomes" id="UP001161247">
    <property type="component" value="Chromosome 1"/>
</dbReference>
<dbReference type="PANTHER" id="PTHR33710:SF71">
    <property type="entry name" value="ENDONUCLEASE_EXONUCLEASE_PHOSPHATASE DOMAIN-CONTAINING PROTEIN"/>
    <property type="match status" value="1"/>
</dbReference>
<dbReference type="EMBL" id="OX459118">
    <property type="protein sequence ID" value="CAI9090064.1"/>
    <property type="molecule type" value="Genomic_DNA"/>
</dbReference>
<name>A0AAV1C339_OLDCO</name>
<feature type="compositionally biased region" description="Basic and acidic residues" evidence="1">
    <location>
        <begin position="17"/>
        <end position="36"/>
    </location>
</feature>
<organism evidence="2 3">
    <name type="scientific">Oldenlandia corymbosa var. corymbosa</name>
    <dbReference type="NCBI Taxonomy" id="529605"/>
    <lineage>
        <taxon>Eukaryota</taxon>
        <taxon>Viridiplantae</taxon>
        <taxon>Streptophyta</taxon>
        <taxon>Embryophyta</taxon>
        <taxon>Tracheophyta</taxon>
        <taxon>Spermatophyta</taxon>
        <taxon>Magnoliopsida</taxon>
        <taxon>eudicotyledons</taxon>
        <taxon>Gunneridae</taxon>
        <taxon>Pentapetalae</taxon>
        <taxon>asterids</taxon>
        <taxon>lamiids</taxon>
        <taxon>Gentianales</taxon>
        <taxon>Rubiaceae</taxon>
        <taxon>Rubioideae</taxon>
        <taxon>Spermacoceae</taxon>
        <taxon>Hedyotis-Oldenlandia complex</taxon>
        <taxon>Oldenlandia</taxon>
    </lineage>
</organism>
<dbReference type="InterPro" id="IPR036691">
    <property type="entry name" value="Endo/exonu/phosph_ase_sf"/>
</dbReference>
<reference evidence="2" key="1">
    <citation type="submission" date="2023-03" db="EMBL/GenBank/DDBJ databases">
        <authorList>
            <person name="Julca I."/>
        </authorList>
    </citation>
    <scope>NUCLEOTIDE SEQUENCE</scope>
</reference>
<accession>A0AAV1C339</accession>
<evidence type="ECO:0000313" key="3">
    <source>
        <dbReference type="Proteomes" id="UP001161247"/>
    </source>
</evidence>
<dbReference type="AlphaFoldDB" id="A0AAV1C339"/>
<keyword evidence="3" id="KW-1185">Reference proteome</keyword>
<dbReference type="Gene3D" id="3.60.10.10">
    <property type="entry name" value="Endonuclease/exonuclease/phosphatase"/>
    <property type="match status" value="1"/>
</dbReference>
<dbReference type="SUPFAM" id="SSF56219">
    <property type="entry name" value="DNase I-like"/>
    <property type="match status" value="1"/>
</dbReference>
<proteinExistence type="predicted"/>
<gene>
    <name evidence="2" type="ORF">OLC1_LOCUS2304</name>
</gene>